<dbReference type="Gene3D" id="3.90.1300.10">
    <property type="entry name" value="Amidase signature (AS) domain"/>
    <property type="match status" value="1"/>
</dbReference>
<dbReference type="RefSeq" id="WP_261617516.1">
    <property type="nucleotide sequence ID" value="NZ_JALIDZ010000009.1"/>
</dbReference>
<dbReference type="GO" id="GO:0003824">
    <property type="term" value="F:catalytic activity"/>
    <property type="evidence" value="ECO:0007669"/>
    <property type="project" value="InterPro"/>
</dbReference>
<proteinExistence type="predicted"/>
<evidence type="ECO:0000256" key="2">
    <source>
        <dbReference type="ARBA" id="ARBA00021874"/>
    </source>
</evidence>
<dbReference type="PROSITE" id="PS00571">
    <property type="entry name" value="AMIDASES"/>
    <property type="match status" value="1"/>
</dbReference>
<dbReference type="InterPro" id="IPR023631">
    <property type="entry name" value="Amidase_dom"/>
</dbReference>
<name>A0AAW5R482_9HYPH</name>
<dbReference type="EMBL" id="JALIDZ010000009">
    <property type="protein sequence ID" value="MCT8973934.1"/>
    <property type="molecule type" value="Genomic_DNA"/>
</dbReference>
<dbReference type="SUPFAM" id="SSF75304">
    <property type="entry name" value="Amidase signature (AS) enzymes"/>
    <property type="match status" value="1"/>
</dbReference>
<gene>
    <name evidence="4" type="ORF">MUB46_18870</name>
</gene>
<dbReference type="Pfam" id="PF01425">
    <property type="entry name" value="Amidase"/>
    <property type="match status" value="1"/>
</dbReference>
<sequence>MTATCDLSLVEAAGALARGEITAGDLVVSCLDRVTARQSTLNAFIDVRREQALTAAARSNAERRRKRNPSRLSGIPLAHKDMFFRAGEVSTCGSRILTGHRPTVTATVLERLDAAGALDLGTLHMSEFALGPAGQNAHFGHCRNPHDPDRISGGSSSGPGAAVAAGMVFGALGSDTAGSIRLPAAICGVVGLKPTNGRLSLYGAMPLSASLDTVGVLARRVADCAWLFDAIAGPDNRDPGCTAVPHRPCAPSAIPGSLSGLRIGRPVDYYFDGLDDDVAEITGSALDTLSHLGAECVEVNIPEHEPIADAASIIITCEAAALHAEWLATRPEDYGVPVRERIEAGFGHSAPDYLRVLSDRGHRVRRIAEHVFGLCDVVVAPVLDIGVPTIAEVDVAGGPDSLRTISRLNRKTRTINYLGFPALAVPAGRDARGMPVAVQFIGRPYDESLLFRVAAAFEDARAFSGVPVSA</sequence>
<dbReference type="InterPro" id="IPR036928">
    <property type="entry name" value="AS_sf"/>
</dbReference>
<evidence type="ECO:0000256" key="1">
    <source>
        <dbReference type="ARBA" id="ARBA00003871"/>
    </source>
</evidence>
<feature type="domain" description="Amidase" evidence="3">
    <location>
        <begin position="25"/>
        <end position="450"/>
    </location>
</feature>
<keyword evidence="5" id="KW-1185">Reference proteome</keyword>
<comment type="function">
    <text evidence="1">Hydrolyzes indole-3-acetamide (IAM) into indole-3-acetic acid (IAA).</text>
</comment>
<evidence type="ECO:0000313" key="4">
    <source>
        <dbReference type="EMBL" id="MCT8973934.1"/>
    </source>
</evidence>
<dbReference type="PANTHER" id="PTHR11895">
    <property type="entry name" value="TRANSAMIDASE"/>
    <property type="match status" value="1"/>
</dbReference>
<evidence type="ECO:0000313" key="5">
    <source>
        <dbReference type="Proteomes" id="UP001320898"/>
    </source>
</evidence>
<protein>
    <recommendedName>
        <fullName evidence="2">Indoleacetamide hydrolase</fullName>
    </recommendedName>
</protein>
<accession>A0AAW5R482</accession>
<dbReference type="AlphaFoldDB" id="A0AAW5R482"/>
<comment type="caution">
    <text evidence="4">The sequence shown here is derived from an EMBL/GenBank/DDBJ whole genome shotgun (WGS) entry which is preliminary data.</text>
</comment>
<dbReference type="InterPro" id="IPR020556">
    <property type="entry name" value="Amidase_CS"/>
</dbReference>
<evidence type="ECO:0000259" key="3">
    <source>
        <dbReference type="Pfam" id="PF01425"/>
    </source>
</evidence>
<dbReference type="PANTHER" id="PTHR11895:SF176">
    <property type="entry name" value="AMIDASE AMID-RELATED"/>
    <property type="match status" value="1"/>
</dbReference>
<dbReference type="InterPro" id="IPR000120">
    <property type="entry name" value="Amidase"/>
</dbReference>
<organism evidence="4 5">
    <name type="scientific">Microbaculum marinisediminis</name>
    <dbReference type="NCBI Taxonomy" id="2931392"/>
    <lineage>
        <taxon>Bacteria</taxon>
        <taxon>Pseudomonadati</taxon>
        <taxon>Pseudomonadota</taxon>
        <taxon>Alphaproteobacteria</taxon>
        <taxon>Hyphomicrobiales</taxon>
        <taxon>Tepidamorphaceae</taxon>
        <taxon>Microbaculum</taxon>
    </lineage>
</organism>
<reference evidence="4 5" key="1">
    <citation type="submission" date="2022-04" db="EMBL/GenBank/DDBJ databases">
        <authorList>
            <person name="Ye Y.-Q."/>
            <person name="Du Z.-J."/>
        </authorList>
    </citation>
    <scope>NUCLEOTIDE SEQUENCE [LARGE SCALE GENOMIC DNA]</scope>
    <source>
        <strain evidence="4 5">A6E488</strain>
    </source>
</reference>
<dbReference type="Proteomes" id="UP001320898">
    <property type="component" value="Unassembled WGS sequence"/>
</dbReference>